<evidence type="ECO:0000256" key="5">
    <source>
        <dbReference type="ARBA" id="ARBA00022801"/>
    </source>
</evidence>
<dbReference type="InterPro" id="IPR043504">
    <property type="entry name" value="Peptidase_S1_PA_chymotrypsin"/>
</dbReference>
<evidence type="ECO:0000256" key="3">
    <source>
        <dbReference type="ARBA" id="ARBA00022670"/>
    </source>
</evidence>
<organism evidence="10 11">
    <name type="scientific">Tropilaelaps mercedesae</name>
    <dbReference type="NCBI Taxonomy" id="418985"/>
    <lineage>
        <taxon>Eukaryota</taxon>
        <taxon>Metazoa</taxon>
        <taxon>Ecdysozoa</taxon>
        <taxon>Arthropoda</taxon>
        <taxon>Chelicerata</taxon>
        <taxon>Arachnida</taxon>
        <taxon>Acari</taxon>
        <taxon>Parasitiformes</taxon>
        <taxon>Mesostigmata</taxon>
        <taxon>Gamasina</taxon>
        <taxon>Dermanyssoidea</taxon>
        <taxon>Laelapidae</taxon>
        <taxon>Tropilaelaps</taxon>
    </lineage>
</organism>
<name>A0A1V9XAU6_9ACAR</name>
<dbReference type="Gene3D" id="2.40.10.10">
    <property type="entry name" value="Trypsin-like serine proteases"/>
    <property type="match status" value="1"/>
</dbReference>
<keyword evidence="8" id="KW-1015">Disulfide bond</keyword>
<keyword evidence="11" id="KW-1185">Reference proteome</keyword>
<dbReference type="SMART" id="SM00020">
    <property type="entry name" value="Tryp_SPc"/>
    <property type="match status" value="1"/>
</dbReference>
<dbReference type="InterPro" id="IPR018114">
    <property type="entry name" value="TRYPSIN_HIS"/>
</dbReference>
<comment type="caution">
    <text evidence="10">The sequence shown here is derived from an EMBL/GenBank/DDBJ whole genome shotgun (WGS) entry which is preliminary data.</text>
</comment>
<keyword evidence="3" id="KW-0645">Protease</keyword>
<sequence length="284" mass="31779">MLEVLAASLKCGRAILWPSGRIIEGREAERGSIPWQVSLQHNREHKCGGAIIHYRFVLTAAHCFHQGWVEVDEYRVVSGSVHARKLNIGGRYHKLARVHFYDSYTPELQYEFDIAIVEVEVAFNFTNGLEGSICLPSLATRNFDNKTCVISGWGATRNKDSPIQNALFYSFVPVVQTSTCRQKFKNVKKIRGAVTICAGGTNEHDVCRGDDGGPLACPFNGVYYLAGIVSIITDCGFDGYPALFTRVSAYRKWILSILLDYGAFKNTPDVIRHQKLKKEDLTQV</sequence>
<evidence type="ECO:0000256" key="2">
    <source>
        <dbReference type="ARBA" id="ARBA00022525"/>
    </source>
</evidence>
<dbReference type="PRINTS" id="PR00722">
    <property type="entry name" value="CHYMOTRYPSIN"/>
</dbReference>
<dbReference type="Pfam" id="PF00089">
    <property type="entry name" value="Trypsin"/>
    <property type="match status" value="1"/>
</dbReference>
<feature type="domain" description="Peptidase S1" evidence="9">
    <location>
        <begin position="22"/>
        <end position="259"/>
    </location>
</feature>
<evidence type="ECO:0000259" key="9">
    <source>
        <dbReference type="PROSITE" id="PS50240"/>
    </source>
</evidence>
<evidence type="ECO:0000256" key="6">
    <source>
        <dbReference type="ARBA" id="ARBA00022825"/>
    </source>
</evidence>
<comment type="subcellular location">
    <subcellularLocation>
        <location evidence="1">Secreted</location>
    </subcellularLocation>
</comment>
<dbReference type="GO" id="GO:0004252">
    <property type="term" value="F:serine-type endopeptidase activity"/>
    <property type="evidence" value="ECO:0007669"/>
    <property type="project" value="InterPro"/>
</dbReference>
<protein>
    <submittedName>
        <fullName evidence="10">Coagulation factor XI isoform X2-like</fullName>
    </submittedName>
</protein>
<evidence type="ECO:0000256" key="7">
    <source>
        <dbReference type="ARBA" id="ARBA00023145"/>
    </source>
</evidence>
<dbReference type="InterPro" id="IPR009003">
    <property type="entry name" value="Peptidase_S1_PA"/>
</dbReference>
<evidence type="ECO:0000256" key="1">
    <source>
        <dbReference type="ARBA" id="ARBA00004613"/>
    </source>
</evidence>
<keyword evidence="7" id="KW-0865">Zymogen</keyword>
<dbReference type="PROSITE" id="PS00134">
    <property type="entry name" value="TRYPSIN_HIS"/>
    <property type="match status" value="1"/>
</dbReference>
<dbReference type="InterPro" id="IPR001254">
    <property type="entry name" value="Trypsin_dom"/>
</dbReference>
<dbReference type="PANTHER" id="PTHR24252:SF17">
    <property type="entry name" value="SUPPRESSOR OF TUMORIGENICITY 14 PROTEIN HOMOLOG-RELATED"/>
    <property type="match status" value="1"/>
</dbReference>
<dbReference type="OrthoDB" id="6514235at2759"/>
<gene>
    <name evidence="10" type="ORF">BIW11_11583</name>
</gene>
<keyword evidence="6" id="KW-0720">Serine protease</keyword>
<dbReference type="InParanoid" id="A0A1V9XAU6"/>
<proteinExistence type="predicted"/>
<keyword evidence="5" id="KW-0378">Hydrolase</keyword>
<evidence type="ECO:0000256" key="4">
    <source>
        <dbReference type="ARBA" id="ARBA00022729"/>
    </source>
</evidence>
<dbReference type="EMBL" id="MNPL01017289">
    <property type="protein sequence ID" value="OQR70521.1"/>
    <property type="molecule type" value="Genomic_DNA"/>
</dbReference>
<dbReference type="CDD" id="cd00190">
    <property type="entry name" value="Tryp_SPc"/>
    <property type="match status" value="1"/>
</dbReference>
<dbReference type="GO" id="GO:0006508">
    <property type="term" value="P:proteolysis"/>
    <property type="evidence" value="ECO:0007669"/>
    <property type="project" value="UniProtKB-KW"/>
</dbReference>
<dbReference type="PROSITE" id="PS50240">
    <property type="entry name" value="TRYPSIN_DOM"/>
    <property type="match status" value="1"/>
</dbReference>
<evidence type="ECO:0000256" key="8">
    <source>
        <dbReference type="ARBA" id="ARBA00023157"/>
    </source>
</evidence>
<reference evidence="10 11" key="1">
    <citation type="journal article" date="2017" name="Gigascience">
        <title>Draft genome of the honey bee ectoparasitic mite, Tropilaelaps mercedesae, is shaped by the parasitic life history.</title>
        <authorList>
            <person name="Dong X."/>
            <person name="Armstrong S.D."/>
            <person name="Xia D."/>
            <person name="Makepeace B.L."/>
            <person name="Darby A.C."/>
            <person name="Kadowaki T."/>
        </authorList>
    </citation>
    <scope>NUCLEOTIDE SEQUENCE [LARGE SCALE GENOMIC DNA]</scope>
    <source>
        <strain evidence="10">Wuxi-XJTLU</strain>
    </source>
</reference>
<dbReference type="Proteomes" id="UP000192247">
    <property type="component" value="Unassembled WGS sequence"/>
</dbReference>
<dbReference type="STRING" id="418985.A0A1V9XAU6"/>
<dbReference type="InterPro" id="IPR001314">
    <property type="entry name" value="Peptidase_S1A"/>
</dbReference>
<dbReference type="SUPFAM" id="SSF50494">
    <property type="entry name" value="Trypsin-like serine proteases"/>
    <property type="match status" value="1"/>
</dbReference>
<dbReference type="AlphaFoldDB" id="A0A1V9XAU6"/>
<evidence type="ECO:0000313" key="11">
    <source>
        <dbReference type="Proteomes" id="UP000192247"/>
    </source>
</evidence>
<accession>A0A1V9XAU6</accession>
<dbReference type="GO" id="GO:0005576">
    <property type="term" value="C:extracellular region"/>
    <property type="evidence" value="ECO:0007669"/>
    <property type="project" value="UniProtKB-SubCell"/>
</dbReference>
<dbReference type="PANTHER" id="PTHR24252">
    <property type="entry name" value="ACROSIN-RELATED"/>
    <property type="match status" value="1"/>
</dbReference>
<keyword evidence="2" id="KW-0964">Secreted</keyword>
<dbReference type="FunFam" id="2.40.10.10:FF:000146">
    <property type="entry name" value="Serine protease 53"/>
    <property type="match status" value="1"/>
</dbReference>
<keyword evidence="4" id="KW-0732">Signal</keyword>
<evidence type="ECO:0000313" key="10">
    <source>
        <dbReference type="EMBL" id="OQR70521.1"/>
    </source>
</evidence>